<dbReference type="Proteomes" id="UP000008837">
    <property type="component" value="Unassembled WGS sequence"/>
</dbReference>
<dbReference type="STRING" id="425265.A8PW28"/>
<dbReference type="InterPro" id="IPR020472">
    <property type="entry name" value="WD40_PAC1"/>
</dbReference>
<dbReference type="VEuPathDB" id="FungiDB:MGL_1013"/>
<dbReference type="EMBL" id="AAYY01000003">
    <property type="protein sequence ID" value="EDP44531.1"/>
    <property type="molecule type" value="Genomic_DNA"/>
</dbReference>
<evidence type="ECO:0000256" key="3">
    <source>
        <dbReference type="PROSITE-ProRule" id="PRU00221"/>
    </source>
</evidence>
<dbReference type="InterPro" id="IPR001810">
    <property type="entry name" value="F-box_dom"/>
</dbReference>
<dbReference type="PANTHER" id="PTHR19846">
    <property type="entry name" value="WD40 REPEAT PROTEIN"/>
    <property type="match status" value="1"/>
</dbReference>
<feature type="repeat" description="WD" evidence="3">
    <location>
        <begin position="352"/>
        <end position="381"/>
    </location>
</feature>
<dbReference type="InterPro" id="IPR001680">
    <property type="entry name" value="WD40_rpt"/>
</dbReference>
<dbReference type="PROSITE" id="PS50082">
    <property type="entry name" value="WD_REPEATS_2"/>
    <property type="match status" value="5"/>
</dbReference>
<evidence type="ECO:0000259" key="4">
    <source>
        <dbReference type="PROSITE" id="PS50181"/>
    </source>
</evidence>
<proteinExistence type="predicted"/>
<dbReference type="InterPro" id="IPR015943">
    <property type="entry name" value="WD40/YVTN_repeat-like_dom_sf"/>
</dbReference>
<gene>
    <name evidence="5" type="ORF">MGL_1013</name>
</gene>
<dbReference type="SUPFAM" id="SSF81383">
    <property type="entry name" value="F-box domain"/>
    <property type="match status" value="1"/>
</dbReference>
<dbReference type="SMART" id="SM00256">
    <property type="entry name" value="FBOX"/>
    <property type="match status" value="1"/>
</dbReference>
<dbReference type="GO" id="GO:0000398">
    <property type="term" value="P:mRNA splicing, via spliceosome"/>
    <property type="evidence" value="ECO:0007669"/>
    <property type="project" value="TreeGrafter"/>
</dbReference>
<feature type="repeat" description="WD" evidence="3">
    <location>
        <begin position="464"/>
        <end position="503"/>
    </location>
</feature>
<keyword evidence="2" id="KW-0677">Repeat</keyword>
<dbReference type="Gene3D" id="1.20.1280.50">
    <property type="match status" value="1"/>
</dbReference>
<dbReference type="CDD" id="cd00200">
    <property type="entry name" value="WD40"/>
    <property type="match status" value="1"/>
</dbReference>
<dbReference type="PROSITE" id="PS50294">
    <property type="entry name" value="WD_REPEATS_REGION"/>
    <property type="match status" value="4"/>
</dbReference>
<sequence>MNVSSPLEQLLQSFAVATVSDRRAFLEAVVRQCNVRELSELEALLLPRLKVDFLHRLPMEVALHVLTFLDDPRSLASTAAVSRAWYRLSTDEYIWGLMCVRHAFHTPQRLRWMTTSLLTPSAWSDADGTAHMRMCANGHHSNNGSHASATKRHDVSAMDVDEGGSRLRRRRSFFADVGAMPPPASAASVSLREYFRLAYMVQQEWLRGGRVLRSYETTELADADPDPNRRLALTCCAMDEEWIIAGMTNSTIFVFSSRTGKLERVLRGHESGVWCLMLATGTHDAAGADAMPLPPASAADDGRGELVCVHADRRPSVHLSLEQHGGLAIHDAAYVAQQSADTDVACARTRGWGQRGTRLVSAGSDRSLRVWNVHTGECENVLRGHTSTIRCVHVVAGQPVAVTGSRDGTLRVWDLELGQIRHVLAGHQHSVRCLAVQGNVVASGSYDFTCRLWDWTTGRCLHVLKGHQLQIYAIAFDGVYVATGSSDSTVRVWDAATGAALAVFHGYTHVVAQIQLDGNMLATGSSDGRVIVYSLATMECMYRIVAHESGVTTLQMNERYLVTGGSDGLVKLWDAQSGRYIRTLCEPCGAIWCVRFMDDICVVLGKRHGRCAVDVVSFRPPALYKSTQMGEQQLGG</sequence>
<dbReference type="GO" id="GO:0017070">
    <property type="term" value="F:U6 snRNA binding"/>
    <property type="evidence" value="ECO:0007669"/>
    <property type="project" value="TreeGrafter"/>
</dbReference>
<dbReference type="SMART" id="SM00320">
    <property type="entry name" value="WD40"/>
    <property type="match status" value="6"/>
</dbReference>
<dbReference type="GO" id="GO:0030621">
    <property type="term" value="F:U4 snRNA binding"/>
    <property type="evidence" value="ECO:0007669"/>
    <property type="project" value="TreeGrafter"/>
</dbReference>
<dbReference type="GO" id="GO:0046540">
    <property type="term" value="C:U4/U6 x U5 tri-snRNP complex"/>
    <property type="evidence" value="ECO:0007669"/>
    <property type="project" value="TreeGrafter"/>
</dbReference>
<dbReference type="PANTHER" id="PTHR19846:SF0">
    <property type="entry name" value="PRE-MRNA PROCESSING FACTOR 4"/>
    <property type="match status" value="1"/>
</dbReference>
<dbReference type="Pfam" id="PF12937">
    <property type="entry name" value="F-box-like"/>
    <property type="match status" value="1"/>
</dbReference>
<feature type="repeat" description="WD" evidence="3">
    <location>
        <begin position="382"/>
        <end position="423"/>
    </location>
</feature>
<dbReference type="InterPro" id="IPR036322">
    <property type="entry name" value="WD40_repeat_dom_sf"/>
</dbReference>
<evidence type="ECO:0000256" key="1">
    <source>
        <dbReference type="ARBA" id="ARBA00022574"/>
    </source>
</evidence>
<keyword evidence="6" id="KW-1185">Reference proteome</keyword>
<keyword evidence="1 3" id="KW-0853">WD repeat</keyword>
<dbReference type="PROSITE" id="PS50181">
    <property type="entry name" value="FBOX"/>
    <property type="match status" value="1"/>
</dbReference>
<dbReference type="AlphaFoldDB" id="A8PW28"/>
<reference evidence="5 6" key="1">
    <citation type="journal article" date="2007" name="Proc. Natl. Acad. Sci. U.S.A.">
        <title>Dandruff-associated Malassezia genomes reveal convergent and divergent virulence traits shared with plant and human fungal pathogens.</title>
        <authorList>
            <person name="Xu J."/>
            <person name="Saunders C.W."/>
            <person name="Hu P."/>
            <person name="Grant R.A."/>
            <person name="Boekhout T."/>
            <person name="Kuramae E.E."/>
            <person name="Kronstad J.W."/>
            <person name="Deangelis Y.M."/>
            <person name="Reeder N.L."/>
            <person name="Johnstone K.R."/>
            <person name="Leland M."/>
            <person name="Fieno A.M."/>
            <person name="Begley W.M."/>
            <person name="Sun Y."/>
            <person name="Lacey M.P."/>
            <person name="Chaudhary T."/>
            <person name="Keough T."/>
            <person name="Chu L."/>
            <person name="Sears R."/>
            <person name="Yuan B."/>
            <person name="Dawson T.L.Jr."/>
        </authorList>
    </citation>
    <scope>NUCLEOTIDE SEQUENCE [LARGE SCALE GENOMIC DNA]</scope>
    <source>
        <strain evidence="6">ATCC MYA-4612 / CBS 7966</strain>
    </source>
</reference>
<name>A8PW28_MALGO</name>
<dbReference type="Pfam" id="PF00400">
    <property type="entry name" value="WD40"/>
    <property type="match status" value="7"/>
</dbReference>
<dbReference type="InParanoid" id="A8PW28"/>
<dbReference type="InterPro" id="IPR019775">
    <property type="entry name" value="WD40_repeat_CS"/>
</dbReference>
<comment type="caution">
    <text evidence="5">The sequence shown here is derived from an EMBL/GenBank/DDBJ whole genome shotgun (WGS) entry which is preliminary data.</text>
</comment>
<evidence type="ECO:0000256" key="2">
    <source>
        <dbReference type="ARBA" id="ARBA00022737"/>
    </source>
</evidence>
<dbReference type="GeneID" id="5856050"/>
<dbReference type="Gene3D" id="2.130.10.10">
    <property type="entry name" value="YVTN repeat-like/Quinoprotein amine dehydrogenase"/>
    <property type="match status" value="3"/>
</dbReference>
<organism evidence="5 6">
    <name type="scientific">Malassezia globosa (strain ATCC MYA-4612 / CBS 7966)</name>
    <name type="common">Dandruff-associated fungus</name>
    <dbReference type="NCBI Taxonomy" id="425265"/>
    <lineage>
        <taxon>Eukaryota</taxon>
        <taxon>Fungi</taxon>
        <taxon>Dikarya</taxon>
        <taxon>Basidiomycota</taxon>
        <taxon>Ustilaginomycotina</taxon>
        <taxon>Malasseziomycetes</taxon>
        <taxon>Malasseziales</taxon>
        <taxon>Malasseziaceae</taxon>
        <taxon>Malassezia</taxon>
    </lineage>
</organism>
<feature type="domain" description="F-box" evidence="4">
    <location>
        <begin position="51"/>
        <end position="98"/>
    </location>
</feature>
<dbReference type="InterPro" id="IPR011041">
    <property type="entry name" value="Quinoprot_gluc/sorb_DH_b-prop"/>
</dbReference>
<dbReference type="RefSeq" id="XP_001731745.1">
    <property type="nucleotide sequence ID" value="XM_001731693.1"/>
</dbReference>
<protein>
    <recommendedName>
        <fullName evidence="4">F-box domain-containing protein</fullName>
    </recommendedName>
</protein>
<dbReference type="OrthoDB" id="190105at2759"/>
<feature type="repeat" description="WD" evidence="3">
    <location>
        <begin position="544"/>
        <end position="583"/>
    </location>
</feature>
<dbReference type="OMA" id="CLEVHGD"/>
<evidence type="ECO:0000313" key="5">
    <source>
        <dbReference type="EMBL" id="EDP44531.1"/>
    </source>
</evidence>
<dbReference type="SUPFAM" id="SSF50978">
    <property type="entry name" value="WD40 repeat-like"/>
    <property type="match status" value="1"/>
</dbReference>
<evidence type="ECO:0000313" key="6">
    <source>
        <dbReference type="Proteomes" id="UP000008837"/>
    </source>
</evidence>
<feature type="repeat" description="WD" evidence="3">
    <location>
        <begin position="424"/>
        <end position="463"/>
    </location>
</feature>
<dbReference type="PROSITE" id="PS00678">
    <property type="entry name" value="WD_REPEATS_1"/>
    <property type="match status" value="4"/>
</dbReference>
<dbReference type="SUPFAM" id="SSF50952">
    <property type="entry name" value="Soluble quinoprotein glucose dehydrogenase"/>
    <property type="match status" value="1"/>
</dbReference>
<dbReference type="InterPro" id="IPR036047">
    <property type="entry name" value="F-box-like_dom_sf"/>
</dbReference>
<accession>A8PW28</accession>
<dbReference type="PRINTS" id="PR00320">
    <property type="entry name" value="GPROTEINBRPT"/>
</dbReference>
<dbReference type="KEGG" id="mgl:MGL_1013"/>